<gene>
    <name evidence="5" type="ORF">EZE20_12105</name>
</gene>
<feature type="compositionally biased region" description="Basic and acidic residues" evidence="3">
    <location>
        <begin position="784"/>
        <end position="801"/>
    </location>
</feature>
<keyword evidence="1" id="KW-1188">Viral release from host cell</keyword>
<dbReference type="InterPro" id="IPR010090">
    <property type="entry name" value="Phage_tape_meas"/>
</dbReference>
<dbReference type="Pfam" id="PF10145">
    <property type="entry name" value="PhageMin_Tail"/>
    <property type="match status" value="1"/>
</dbReference>
<evidence type="ECO:0000259" key="4">
    <source>
        <dbReference type="Pfam" id="PF10145"/>
    </source>
</evidence>
<feature type="coiled-coil region" evidence="2">
    <location>
        <begin position="1171"/>
        <end position="1207"/>
    </location>
</feature>
<dbReference type="EMBL" id="SMJU01000007">
    <property type="protein sequence ID" value="TDB64420.1"/>
    <property type="molecule type" value="Genomic_DNA"/>
</dbReference>
<dbReference type="OrthoDB" id="1219342at2"/>
<evidence type="ECO:0000256" key="1">
    <source>
        <dbReference type="ARBA" id="ARBA00022612"/>
    </source>
</evidence>
<keyword evidence="2" id="KW-0175">Coiled coil</keyword>
<dbReference type="PANTHER" id="PTHR37813:SF1">
    <property type="entry name" value="FELS-2 PROPHAGE PROTEIN"/>
    <property type="match status" value="1"/>
</dbReference>
<proteinExistence type="predicted"/>
<reference evidence="5 6" key="1">
    <citation type="submission" date="2019-02" db="EMBL/GenBank/DDBJ databases">
        <title>Arundinibacter roseus gen. nov., sp. nov., a new member of the family Cytophagaceae.</title>
        <authorList>
            <person name="Szuroczki S."/>
            <person name="Khayer B."/>
            <person name="Sproer C."/>
            <person name="Toumi M."/>
            <person name="Szabo A."/>
            <person name="Felfoldi T."/>
            <person name="Schumann P."/>
            <person name="Toth E."/>
        </authorList>
    </citation>
    <scope>NUCLEOTIDE SEQUENCE [LARGE SCALE GENOMIC DNA]</scope>
    <source>
        <strain evidence="5 6">DMA-k-7a</strain>
    </source>
</reference>
<feature type="coiled-coil region" evidence="2">
    <location>
        <begin position="90"/>
        <end position="117"/>
    </location>
</feature>
<name>A0A4R4K9P4_9BACT</name>
<protein>
    <submittedName>
        <fullName evidence="5">Phage tail tape measure protein</fullName>
    </submittedName>
</protein>
<feature type="coiled-coil region" evidence="2">
    <location>
        <begin position="816"/>
        <end position="848"/>
    </location>
</feature>
<sequence length="1716" mass="186455">MQKTVKCCVKLITGQKATDKPPFFSSYSIQKVRCNLVAYLFLYKMQQVENSVWNLDINGKPALNALGELEKKLYETKEAQKELTRGTKEWAESKQDIKALEEEIKQVRETMGQAGMTVRQLEGYARQLGKEIKDLTPGTDDYIKKTEELQQVNTRLASVRSDVRAVAEEGEKTQGTWGRIKEWIIGAFVVTAIYEAGQMIMRFVGEAVENFTKYDAAAKELSANTNIIGSELELLKTKAKELGPEVGKTADEMLAAYQMMGSAKSDLTENAEALAAVTKEAIILSQAGKIELAPATELMAGALNQFNAPASDAGRFINAIAAGAQVGSAEIVDMTGALKASGTVANAANVSFEETNGALQSLSTINIKGEQAGTMFRNMLIKLMSSTEDLNPQVVGLEKSLDNLAAQNLTTAELAKMFGTENVVAAQHLMTHRGQVVEFTEALTGTDAAYKMAAVNNETLEFKQKQLDVAFGNSALKLGEILAPALNLFYDTMLETGIPALEAVIQAVVAFGKALIAIPEFISENRAAFIALGVALVSLNTANIAAAASTIALAAAEKGRLIWTEAGTVAQWALNTAMSANPIGAVVAAVALLVGGFITLYNNSETVRGVITGVWEALKTGIQVIVDVAQAVGKGFSELLDKLPFVSAGFTLVGEIGKLVFNGLIELLGWVGEKVVAATEFFGGLYTRVSSVGQSIGQAMQPAFDFITGGFGIVKQSINNFFDWIQTNVSKVTSFLKSITPDGFIEAGKVFSDAGKKISKSFQDAFVSEQVEGQKKQTTLNTQKHAEDAARVKKAAEDESKTQTGENLKAINSKAADNAKMRAEDIARAKAAAEKAAAEKTAANATANKAIEQMLIAAITDETARKKAQLAFELNEKLAANAKSKADDLTKVNYEIALRAKFKADTEKLEEDARTKKALEEQKKLTEMAKLEEQLRTERLTREYATTKAVLEYALTNEKLTILDRQKLKLDLIELERQHTFDRIDQTAAKERAKAIETSTQLMKLAGDDDVKKRQIAADLDATTRSIDAKLLADKNLANEKYNAESMASTEKVLKHALENETLTTAQKQKLKLDLIELVRTNEINRIELTAKNERDTAIATSLQLMKMAGDDDVKKRQIAADLDATTRQIDAKLLADKNAANEKYNAESKAATKAVLEQALKDETLTTNQRQKLKLDLIALEHQMEIERIERTAELERQRARETSAQLMALAGDDDAKKREIKNNLDATIRQIDAKLITDTEAANNAHLARTTDAMRKATAERLENQNSFFDAIKSLLKGDFDLFSNYVTQKLKNEKAMNDERLQNWTGKAQEILNIVKGSLEIMMGLNEAYLTSQINRNNKERDDKIKKLQQQYQKGLIDKATYESGVEGINQQADAKEKDLKMKAWKRDQAGQIAMAIVNAAAAALKSLATMGWPLGLVGVAGAAAAAAIQIGMIKRQQPPSFAQGGKIQNAGVPDGPRHGSSYGRSGIALVDRETGEEKGEMEGGEPIMILSRNTYKNNGKVIDKLLYSSLHRNGAPVFAENGTMMGDYQDFIEPIQAGQMYLFGSKKRKAYDKKMQEQYDADQAAKAELESYMNYDYSDMGGSDGGDYGGDYGGEYDTNLDFGEGSYDESGYNGNDYPDGSEGASIDGVTNAQIQKSQSMMDSIAKNTHLTVQAITALNNTTKDMAGKIDQLINATNRAANGSESAAQAGWQAAAAGNRAADAASMGGKNNL</sequence>
<organism evidence="5 6">
    <name type="scientific">Arundinibacter roseus</name>
    <dbReference type="NCBI Taxonomy" id="2070510"/>
    <lineage>
        <taxon>Bacteria</taxon>
        <taxon>Pseudomonadati</taxon>
        <taxon>Bacteroidota</taxon>
        <taxon>Cytophagia</taxon>
        <taxon>Cytophagales</taxon>
        <taxon>Spirosomataceae</taxon>
        <taxon>Arundinibacter</taxon>
    </lineage>
</organism>
<dbReference type="NCBIfam" id="TIGR01760">
    <property type="entry name" value="tape_meas_TP901"/>
    <property type="match status" value="1"/>
</dbReference>
<accession>A0A4R4K9P4</accession>
<evidence type="ECO:0000313" key="5">
    <source>
        <dbReference type="EMBL" id="TDB64420.1"/>
    </source>
</evidence>
<keyword evidence="6" id="KW-1185">Reference proteome</keyword>
<evidence type="ECO:0000256" key="3">
    <source>
        <dbReference type="SAM" id="MobiDB-lite"/>
    </source>
</evidence>
<evidence type="ECO:0000313" key="6">
    <source>
        <dbReference type="Proteomes" id="UP000295706"/>
    </source>
</evidence>
<comment type="caution">
    <text evidence="5">The sequence shown here is derived from an EMBL/GenBank/DDBJ whole genome shotgun (WGS) entry which is preliminary data.</text>
</comment>
<evidence type="ECO:0000256" key="2">
    <source>
        <dbReference type="SAM" id="Coils"/>
    </source>
</evidence>
<feature type="domain" description="Phage tail tape measure protein" evidence="4">
    <location>
        <begin position="237"/>
        <end position="410"/>
    </location>
</feature>
<dbReference type="Proteomes" id="UP000295706">
    <property type="component" value="Unassembled WGS sequence"/>
</dbReference>
<dbReference type="PANTHER" id="PTHR37813">
    <property type="entry name" value="FELS-2 PROPHAGE PROTEIN"/>
    <property type="match status" value="1"/>
</dbReference>
<feature type="region of interest" description="Disordered" evidence="3">
    <location>
        <begin position="773"/>
        <end position="804"/>
    </location>
</feature>